<comment type="caution">
    <text evidence="3">Lacks conserved residue(s) required for the propagation of feature annotation.</text>
</comment>
<comment type="similarity">
    <text evidence="3">Belongs to the MqnA/MqnD family. MqnD subfamily.</text>
</comment>
<dbReference type="HAMAP" id="MF_00996">
    <property type="entry name" value="MqnD"/>
    <property type="match status" value="1"/>
</dbReference>
<feature type="active site" description="Proton acceptor" evidence="3">
    <location>
        <position position="156"/>
    </location>
</feature>
<evidence type="ECO:0000256" key="2">
    <source>
        <dbReference type="ARBA" id="ARBA00023239"/>
    </source>
</evidence>
<gene>
    <name evidence="3 4" type="primary">mqnD</name>
    <name evidence="4" type="ORF">NCAV_1097</name>
</gene>
<dbReference type="InterPro" id="IPR030869">
    <property type="entry name" value="MqnD"/>
</dbReference>
<dbReference type="SUPFAM" id="SSF53850">
    <property type="entry name" value="Periplasmic binding protein-like II"/>
    <property type="match status" value="1"/>
</dbReference>
<dbReference type="GO" id="GO:0009234">
    <property type="term" value="P:menaquinone biosynthetic process"/>
    <property type="evidence" value="ECO:0007669"/>
    <property type="project" value="UniProtKB-UniRule"/>
</dbReference>
<dbReference type="Pfam" id="PF02621">
    <property type="entry name" value="VitK2_biosynth"/>
    <property type="match status" value="1"/>
</dbReference>
<evidence type="ECO:0000256" key="1">
    <source>
        <dbReference type="ARBA" id="ARBA00022428"/>
    </source>
</evidence>
<sequence>MRVRIGHTPDADDAFMFYAIAEGKVTIEGVEVEHVVEDIERLNRMALRNELDVTAISAHAYAYTKGYAILRSGASFGLSYGPILVARHAISSIDELAYMRIAVPGKLTTAYLLLEMALRDYLQKDMDVAAKIVEMRFDEIEDAVLSSKVDAGLLIHEAQIAYRQGLHKLLDLGEWWSKVSNGLPLPLGIDVASLSLGEISSKISILLKQSIAYAYEHFDDAVDYAMRYSRGKDRGTIARFVRMYVNDLAMDMDEVGYNALKRLYSLASSRGIINEPKIILV</sequence>
<accession>A0A2K5ARQ4</accession>
<keyword evidence="2 3" id="KW-0456">Lyase</keyword>
<dbReference type="RefSeq" id="WP_103287037.1">
    <property type="nucleotide sequence ID" value="NZ_LT981265.1"/>
</dbReference>
<protein>
    <recommendedName>
        <fullName evidence="3">1,4-dihydroxy-6-naphtoate synthase</fullName>
        <ecNumber evidence="3">4.1.99.29</ecNumber>
    </recommendedName>
    <alternativeName>
        <fullName evidence="3">Menaquinone biosynthetic enzyme MqnD</fullName>
    </alternativeName>
</protein>
<feature type="binding site" evidence="3">
    <location>
        <begin position="109"/>
        <end position="110"/>
    </location>
    <ligand>
        <name>substrate</name>
    </ligand>
</feature>
<dbReference type="UniPathway" id="UPA00079"/>
<comment type="pathway">
    <text evidence="3">Quinol/quinone metabolism; menaquinone biosynthesis.</text>
</comment>
<dbReference type="GeneID" id="41595118"/>
<reference evidence="5" key="1">
    <citation type="submission" date="2018-01" db="EMBL/GenBank/DDBJ databases">
        <authorList>
            <person name="Kerou L M."/>
        </authorList>
    </citation>
    <scope>NUCLEOTIDE SEQUENCE [LARGE SCALE GENOMIC DNA]</scope>
    <source>
        <strain evidence="5">SCU2</strain>
    </source>
</reference>
<dbReference type="EMBL" id="LT981265">
    <property type="protein sequence ID" value="SPC34274.1"/>
    <property type="molecule type" value="Genomic_DNA"/>
</dbReference>
<organism evidence="4 5">
    <name type="scientific">Candidatus Nitrosocaldus cavascurensis</name>
    <dbReference type="NCBI Taxonomy" id="2058097"/>
    <lineage>
        <taxon>Archaea</taxon>
        <taxon>Nitrososphaerota</taxon>
        <taxon>Nitrososphaeria</taxon>
        <taxon>Candidatus Nitrosocaldales</taxon>
        <taxon>Candidatus Nitrosocaldaceae</taxon>
        <taxon>Candidatus Nitrosocaldus</taxon>
    </lineage>
</organism>
<keyword evidence="1 3" id="KW-0474">Menaquinone biosynthesis</keyword>
<proteinExistence type="inferred from homology"/>
<comment type="function">
    <text evidence="3">Catalyzes the conversion of cyclic dehypoxanthine futalosine (cyclic DHFL) into 1,4-dihydroxy-6-naphthoate, a step in the biosynthesis of menaquinone (MK, vitamin K2).</text>
</comment>
<dbReference type="Gene3D" id="3.40.190.10">
    <property type="entry name" value="Periplasmic binding protein-like II"/>
    <property type="match status" value="2"/>
</dbReference>
<dbReference type="EC" id="4.1.99.29" evidence="3"/>
<dbReference type="KEGG" id="ncv:NCAV_1097"/>
<evidence type="ECO:0000313" key="4">
    <source>
        <dbReference type="EMBL" id="SPC34274.1"/>
    </source>
</evidence>
<name>A0A2K5ARQ4_9ARCH</name>
<dbReference type="PANTHER" id="PTHR37167">
    <property type="entry name" value="1,4-DIHYDROXY-6-NAPHTOATE SYNTHASE"/>
    <property type="match status" value="1"/>
</dbReference>
<dbReference type="AlphaFoldDB" id="A0A2K5ARQ4"/>
<dbReference type="GO" id="GO:0016830">
    <property type="term" value="F:carbon-carbon lyase activity"/>
    <property type="evidence" value="ECO:0007669"/>
    <property type="project" value="UniProtKB-UniRule"/>
</dbReference>
<dbReference type="InterPro" id="IPR003773">
    <property type="entry name" value="Menaquinone_biosynth"/>
</dbReference>
<dbReference type="PANTHER" id="PTHR37167:SF1">
    <property type="entry name" value="1,4-DIHYDROXY-6-NAPHTOATE SYNTHASE"/>
    <property type="match status" value="1"/>
</dbReference>
<comment type="catalytic activity">
    <reaction evidence="3">
        <text>cyclic dehypoxanthinylfutalosinate = 1,4-dihydroxy-6-naphthoate + dihydroxyacetone</text>
        <dbReference type="Rhea" id="RHEA:33087"/>
        <dbReference type="ChEBI" id="CHEBI:16016"/>
        <dbReference type="ChEBI" id="CHEBI:64254"/>
        <dbReference type="ChEBI" id="CHEBI:64270"/>
        <dbReference type="EC" id="4.1.99.29"/>
    </reaction>
</comment>
<evidence type="ECO:0000256" key="3">
    <source>
        <dbReference type="HAMAP-Rule" id="MF_00996"/>
    </source>
</evidence>
<keyword evidence="5" id="KW-1185">Reference proteome</keyword>
<dbReference type="Proteomes" id="UP000236248">
    <property type="component" value="Chromosome NCAV"/>
</dbReference>
<evidence type="ECO:0000313" key="5">
    <source>
        <dbReference type="Proteomes" id="UP000236248"/>
    </source>
</evidence>